<protein>
    <submittedName>
        <fullName evidence="1">Uncharacterized protein</fullName>
    </submittedName>
</protein>
<gene>
    <name evidence="1" type="ORF">CU098_009551</name>
</gene>
<accession>A0A367JRG3</accession>
<keyword evidence="2" id="KW-1185">Reference proteome</keyword>
<sequence>EGGVVYINYDSKNEITEKIPAKSLLATCPILLEIYNYQNDVTLETKLEKRIDKVEYIPRRMQLMVIDYLEVNHSAVGMQLIENMFSTGKRPPSALLTALVNIMLQSKDRFRSRDAQRTHWTQCKQAYTLLIDVLTLFGPAIYNPIWNEFLYFDIPCDAQQNEDMEDESSQYELLNIKELSAYRDIWDYIDKTLNESNSYLDSKCQVLVLDFFVNVLQTDLKEKLGNENKVASSIFFNSLSSGSFMSCTKFEKYLDILLKHYPHNNGHLCQLAGNLLNMLITISCFDGISNLESLVNQLYSRFQKMEPETCAQLMQAIQYPTFLIGLLDKALADTDVSNVDKEYKKYRLFRHKPLRLEKVLFYVLSTLPNTNDIEALYRHTLVVSKYCMSVFSTASVIHKQDSQETNSALDQEQFMLLIEHQNEALDKWEKMLEERLDELKTADLKIVEKIRWSIKLTRLTILEYL</sequence>
<evidence type="ECO:0000313" key="1">
    <source>
        <dbReference type="EMBL" id="RCH92449.1"/>
    </source>
</evidence>
<name>A0A367JRG3_RHIST</name>
<proteinExistence type="predicted"/>
<dbReference type="Proteomes" id="UP000253551">
    <property type="component" value="Unassembled WGS sequence"/>
</dbReference>
<dbReference type="OrthoDB" id="2263392at2759"/>
<comment type="caution">
    <text evidence="1">The sequence shown here is derived from an EMBL/GenBank/DDBJ whole genome shotgun (WGS) entry which is preliminary data.</text>
</comment>
<evidence type="ECO:0000313" key="2">
    <source>
        <dbReference type="Proteomes" id="UP000253551"/>
    </source>
</evidence>
<feature type="non-terminal residue" evidence="1">
    <location>
        <position position="1"/>
    </location>
</feature>
<dbReference type="EMBL" id="PJQM01002837">
    <property type="protein sequence ID" value="RCH92449.1"/>
    <property type="molecule type" value="Genomic_DNA"/>
</dbReference>
<organism evidence="1 2">
    <name type="scientific">Rhizopus stolonifer</name>
    <name type="common">Rhizopus nigricans</name>
    <dbReference type="NCBI Taxonomy" id="4846"/>
    <lineage>
        <taxon>Eukaryota</taxon>
        <taxon>Fungi</taxon>
        <taxon>Fungi incertae sedis</taxon>
        <taxon>Mucoromycota</taxon>
        <taxon>Mucoromycotina</taxon>
        <taxon>Mucoromycetes</taxon>
        <taxon>Mucorales</taxon>
        <taxon>Mucorineae</taxon>
        <taxon>Rhizopodaceae</taxon>
        <taxon>Rhizopus</taxon>
    </lineage>
</organism>
<reference evidence="1 2" key="1">
    <citation type="journal article" date="2018" name="G3 (Bethesda)">
        <title>Phylogenetic and Phylogenomic Definition of Rhizopus Species.</title>
        <authorList>
            <person name="Gryganskyi A.P."/>
            <person name="Golan J."/>
            <person name="Dolatabadi S."/>
            <person name="Mondo S."/>
            <person name="Robb S."/>
            <person name="Idnurm A."/>
            <person name="Muszewska A."/>
            <person name="Steczkiewicz K."/>
            <person name="Masonjones S."/>
            <person name="Liao H.L."/>
            <person name="Gajdeczka M.T."/>
            <person name="Anike F."/>
            <person name="Vuek A."/>
            <person name="Anishchenko I.M."/>
            <person name="Voigt K."/>
            <person name="de Hoog G.S."/>
            <person name="Smith M.E."/>
            <person name="Heitman J."/>
            <person name="Vilgalys R."/>
            <person name="Stajich J.E."/>
        </authorList>
    </citation>
    <scope>NUCLEOTIDE SEQUENCE [LARGE SCALE GENOMIC DNA]</scope>
    <source>
        <strain evidence="1 2">LSU 92-RS-03</strain>
    </source>
</reference>
<dbReference type="AlphaFoldDB" id="A0A367JRG3"/>